<dbReference type="Gene3D" id="3.80.10.10">
    <property type="entry name" value="Ribonuclease Inhibitor"/>
    <property type="match status" value="1"/>
</dbReference>
<feature type="compositionally biased region" description="Acidic residues" evidence="1">
    <location>
        <begin position="421"/>
        <end position="433"/>
    </location>
</feature>
<evidence type="ECO:0000313" key="3">
    <source>
        <dbReference type="Proteomes" id="UP001437256"/>
    </source>
</evidence>
<dbReference type="Proteomes" id="UP001437256">
    <property type="component" value="Unassembled WGS sequence"/>
</dbReference>
<dbReference type="SUPFAM" id="SSF52047">
    <property type="entry name" value="RNI-like"/>
    <property type="match status" value="1"/>
</dbReference>
<evidence type="ECO:0000313" key="2">
    <source>
        <dbReference type="EMBL" id="KAL0062338.1"/>
    </source>
</evidence>
<name>A0ABR2ZLV8_9AGAR</name>
<organism evidence="2 3">
    <name type="scientific">Marasmius tenuissimus</name>
    <dbReference type="NCBI Taxonomy" id="585030"/>
    <lineage>
        <taxon>Eukaryota</taxon>
        <taxon>Fungi</taxon>
        <taxon>Dikarya</taxon>
        <taxon>Basidiomycota</taxon>
        <taxon>Agaricomycotina</taxon>
        <taxon>Agaricomycetes</taxon>
        <taxon>Agaricomycetidae</taxon>
        <taxon>Agaricales</taxon>
        <taxon>Marasmiineae</taxon>
        <taxon>Marasmiaceae</taxon>
        <taxon>Marasmius</taxon>
    </lineage>
</organism>
<dbReference type="EMBL" id="JBBXMP010000108">
    <property type="protein sequence ID" value="KAL0062338.1"/>
    <property type="molecule type" value="Genomic_DNA"/>
</dbReference>
<feature type="region of interest" description="Disordered" evidence="1">
    <location>
        <begin position="398"/>
        <end position="472"/>
    </location>
</feature>
<keyword evidence="3" id="KW-1185">Reference proteome</keyword>
<dbReference type="InterPro" id="IPR032675">
    <property type="entry name" value="LRR_dom_sf"/>
</dbReference>
<proteinExistence type="predicted"/>
<protein>
    <submittedName>
        <fullName evidence="2">Uncharacterized protein</fullName>
    </submittedName>
</protein>
<evidence type="ECO:0000256" key="1">
    <source>
        <dbReference type="SAM" id="MobiDB-lite"/>
    </source>
</evidence>
<comment type="caution">
    <text evidence="2">The sequence shown here is derived from an EMBL/GenBank/DDBJ whole genome shotgun (WGS) entry which is preliminary data.</text>
</comment>
<sequence length="472" mass="53431">MDIIYQEVYLWSLWQLSKFLECLERSNKDRRGLVKNLVIEILTPDLGEDKDCVFLETGTSIALYNLIHYICFLCPNISNLSYFPTAVDKDPHPLHFFFEGNLCDEGCTSVIPNSLFPYPSSLRELRLGQEAVHLLSGHATSALIVLEVLEISLSSSSYLFAFRTAELPNLKCFRCNLYQDHTAEDWSYSNTAPLMRQVASTFVMPQLEHLTISVSRWNHNHYIAPMKHLCKDLINTHKERLVYLCLVGFKASVNDTGLAEVLQDTPRLRHLVIDDYPLCLIFNECGTLTHRTLEYIDVWCSLTGDFIDYLEEVDINITTKNFPALKRPPRLFDGALLHSTRAFVDLPTVIPPGDMDGGVRYPGLIDVGMTRDGRIVYKNDLAYVDSRWDWNNLELSNAAGSSDESSRSASPISKIFRGADADESDGDDSDYQWEDVSSTDSAEDYESDSSREPDSGQSAFRGPGAYFPQVFF</sequence>
<reference evidence="2 3" key="1">
    <citation type="submission" date="2024-05" db="EMBL/GenBank/DDBJ databases">
        <title>A draft genome resource for the thread blight pathogen Marasmius tenuissimus strain MS-2.</title>
        <authorList>
            <person name="Yulfo-Soto G.E."/>
            <person name="Baruah I.K."/>
            <person name="Amoako-Attah I."/>
            <person name="Bukari Y."/>
            <person name="Meinhardt L.W."/>
            <person name="Bailey B.A."/>
            <person name="Cohen S.P."/>
        </authorList>
    </citation>
    <scope>NUCLEOTIDE SEQUENCE [LARGE SCALE GENOMIC DNA]</scope>
    <source>
        <strain evidence="2 3">MS-2</strain>
    </source>
</reference>
<feature type="compositionally biased region" description="Low complexity" evidence="1">
    <location>
        <begin position="398"/>
        <end position="413"/>
    </location>
</feature>
<gene>
    <name evidence="2" type="ORF">AAF712_010822</name>
</gene>
<accession>A0ABR2ZLV8</accession>